<dbReference type="EMBL" id="JAFBFH010000003">
    <property type="protein sequence ID" value="MBM7713587.1"/>
    <property type="molecule type" value="Genomic_DNA"/>
</dbReference>
<dbReference type="InterPro" id="IPR016039">
    <property type="entry name" value="Thiolase-like"/>
</dbReference>
<dbReference type="Pfam" id="PF00195">
    <property type="entry name" value="Chal_sti_synt_N"/>
    <property type="match status" value="1"/>
</dbReference>
<reference evidence="6 7" key="1">
    <citation type="submission" date="2021-01" db="EMBL/GenBank/DDBJ databases">
        <title>Genomic Encyclopedia of Type Strains, Phase IV (KMG-IV): sequencing the most valuable type-strain genomes for metagenomic binning, comparative biology and taxonomic classification.</title>
        <authorList>
            <person name="Goeker M."/>
        </authorList>
    </citation>
    <scope>NUCLEOTIDE SEQUENCE [LARGE SCALE GENOMIC DNA]</scope>
    <source>
        <strain evidence="6 7">DSM 105453</strain>
    </source>
</reference>
<dbReference type="InterPro" id="IPR011141">
    <property type="entry name" value="Polyketide_synthase_type-III"/>
</dbReference>
<evidence type="ECO:0000259" key="5">
    <source>
        <dbReference type="Pfam" id="PF02797"/>
    </source>
</evidence>
<comment type="similarity">
    <text evidence="1">Belongs to the thiolase-like superfamily. Chalcone/stilbene synthases family.</text>
</comment>
<organism evidence="6 7">
    <name type="scientific">Siminovitchia thermophila</name>
    <dbReference type="NCBI Taxonomy" id="1245522"/>
    <lineage>
        <taxon>Bacteria</taxon>
        <taxon>Bacillati</taxon>
        <taxon>Bacillota</taxon>
        <taxon>Bacilli</taxon>
        <taxon>Bacillales</taxon>
        <taxon>Bacillaceae</taxon>
        <taxon>Siminovitchia</taxon>
    </lineage>
</organism>
<dbReference type="PANTHER" id="PTHR11877:SF99">
    <property type="entry name" value="1,3,6,8-TETRAHYDROXYNAPHTHALENE SYNTHASE"/>
    <property type="match status" value="1"/>
</dbReference>
<feature type="domain" description="Chalcone/stilbene synthase N-terminal" evidence="4">
    <location>
        <begin position="3"/>
        <end position="201"/>
    </location>
</feature>
<dbReference type="RefSeq" id="WP_077113354.1">
    <property type="nucleotide sequence ID" value="NZ_JAFBFH010000003.1"/>
</dbReference>
<evidence type="ECO:0000256" key="3">
    <source>
        <dbReference type="ARBA" id="ARBA00023315"/>
    </source>
</evidence>
<dbReference type="Gene3D" id="3.40.47.10">
    <property type="match status" value="2"/>
</dbReference>
<dbReference type="PANTHER" id="PTHR11877">
    <property type="entry name" value="HYDROXYMETHYLGLUTARYL-COA SYNTHASE"/>
    <property type="match status" value="1"/>
</dbReference>
<keyword evidence="3" id="KW-0012">Acyltransferase</keyword>
<dbReference type="Pfam" id="PF02797">
    <property type="entry name" value="Chal_sti_synt_C"/>
    <property type="match status" value="1"/>
</dbReference>
<evidence type="ECO:0000256" key="2">
    <source>
        <dbReference type="ARBA" id="ARBA00022679"/>
    </source>
</evidence>
<dbReference type="InterPro" id="IPR001099">
    <property type="entry name" value="Chalcone/stilbene_synt_N"/>
</dbReference>
<keyword evidence="2" id="KW-0808">Transferase</keyword>
<keyword evidence="7" id="KW-1185">Reference proteome</keyword>
<dbReference type="CDD" id="cd00831">
    <property type="entry name" value="CHS_like"/>
    <property type="match status" value="1"/>
</dbReference>
<dbReference type="PIRSF" id="PIRSF000451">
    <property type="entry name" value="PKS_III"/>
    <property type="match status" value="1"/>
</dbReference>
<evidence type="ECO:0000259" key="4">
    <source>
        <dbReference type="Pfam" id="PF00195"/>
    </source>
</evidence>
<proteinExistence type="inferred from homology"/>
<dbReference type="Proteomes" id="UP000823485">
    <property type="component" value="Unassembled WGS sequence"/>
</dbReference>
<protein>
    <submittedName>
        <fullName evidence="6">Alkylresorcinol/alkylpyrone synthase</fullName>
    </submittedName>
</protein>
<accession>A0ABS2R1S1</accession>
<feature type="domain" description="Chalcone/stilbene synthase C-terminal" evidence="5">
    <location>
        <begin position="218"/>
        <end position="353"/>
    </location>
</feature>
<name>A0ABS2R1S1_9BACI</name>
<dbReference type="InterPro" id="IPR012328">
    <property type="entry name" value="Chalcone/stilbene_synt_C"/>
</dbReference>
<evidence type="ECO:0000313" key="7">
    <source>
        <dbReference type="Proteomes" id="UP000823485"/>
    </source>
</evidence>
<gene>
    <name evidence="6" type="ORF">JOC94_000556</name>
</gene>
<sequence length="355" mass="39227">MPQILSVGTGVPEHIVSQDQAVEFARQLFSHSFKDVERLLSVFHNGHIKKRHIAKNLEWYDEDHSFSEKNDAFLECALPLCKQAVNDCLDDVHIGHEEISAMFMVCTSGLATPSLDARLMNELPFSRNMKRIPIWGLGCAGGAAGLSRAFEYCRAFPNEKVLVIAVELCSLTFQKDDVSKSNLIGTSLFSDGAAAVLVAGDHVSLKSVQQHVPHIVGTQSTLLENSLDVMGWNIKDNGLYVVFSRSIPSLIEKWLKPNATGFLEHHGLHIEDIDHFIAHPGGKKVISAYEKSLGLPPDKTVDSLEILMNFGNMSSVTVLFVLKRFLEKQIGDGEYGLITALGPGFSSEMLLVRWQ</sequence>
<dbReference type="SUPFAM" id="SSF53901">
    <property type="entry name" value="Thiolase-like"/>
    <property type="match status" value="1"/>
</dbReference>
<evidence type="ECO:0000256" key="1">
    <source>
        <dbReference type="ARBA" id="ARBA00005531"/>
    </source>
</evidence>
<comment type="caution">
    <text evidence="6">The sequence shown here is derived from an EMBL/GenBank/DDBJ whole genome shotgun (WGS) entry which is preliminary data.</text>
</comment>
<evidence type="ECO:0000313" key="6">
    <source>
        <dbReference type="EMBL" id="MBM7713587.1"/>
    </source>
</evidence>